<dbReference type="EMBL" id="ML978957">
    <property type="protein sequence ID" value="KAF1933677.1"/>
    <property type="molecule type" value="Genomic_DNA"/>
</dbReference>
<organism evidence="2 3">
    <name type="scientific">Didymella exigua CBS 183.55</name>
    <dbReference type="NCBI Taxonomy" id="1150837"/>
    <lineage>
        <taxon>Eukaryota</taxon>
        <taxon>Fungi</taxon>
        <taxon>Dikarya</taxon>
        <taxon>Ascomycota</taxon>
        <taxon>Pezizomycotina</taxon>
        <taxon>Dothideomycetes</taxon>
        <taxon>Pleosporomycetidae</taxon>
        <taxon>Pleosporales</taxon>
        <taxon>Pleosporineae</taxon>
        <taxon>Didymellaceae</taxon>
        <taxon>Didymella</taxon>
    </lineage>
</organism>
<evidence type="ECO:0000313" key="3">
    <source>
        <dbReference type="Proteomes" id="UP000800082"/>
    </source>
</evidence>
<evidence type="ECO:0000313" key="2">
    <source>
        <dbReference type="EMBL" id="KAF1933677.1"/>
    </source>
</evidence>
<protein>
    <recommendedName>
        <fullName evidence="4">Secreted protein</fullName>
    </recommendedName>
</protein>
<keyword evidence="3" id="KW-1185">Reference proteome</keyword>
<dbReference type="RefSeq" id="XP_033453925.1">
    <property type="nucleotide sequence ID" value="XM_033588126.1"/>
</dbReference>
<dbReference type="Proteomes" id="UP000800082">
    <property type="component" value="Unassembled WGS sequence"/>
</dbReference>
<gene>
    <name evidence="2" type="ORF">M421DRAFT_202507</name>
</gene>
<reference evidence="2" key="1">
    <citation type="journal article" date="2020" name="Stud. Mycol.">
        <title>101 Dothideomycetes genomes: a test case for predicting lifestyles and emergence of pathogens.</title>
        <authorList>
            <person name="Haridas S."/>
            <person name="Albert R."/>
            <person name="Binder M."/>
            <person name="Bloem J."/>
            <person name="Labutti K."/>
            <person name="Salamov A."/>
            <person name="Andreopoulos B."/>
            <person name="Baker S."/>
            <person name="Barry K."/>
            <person name="Bills G."/>
            <person name="Bluhm B."/>
            <person name="Cannon C."/>
            <person name="Castanera R."/>
            <person name="Culley D."/>
            <person name="Daum C."/>
            <person name="Ezra D."/>
            <person name="Gonzalez J."/>
            <person name="Henrissat B."/>
            <person name="Kuo A."/>
            <person name="Liang C."/>
            <person name="Lipzen A."/>
            <person name="Lutzoni F."/>
            <person name="Magnuson J."/>
            <person name="Mondo S."/>
            <person name="Nolan M."/>
            <person name="Ohm R."/>
            <person name="Pangilinan J."/>
            <person name="Park H.-J."/>
            <person name="Ramirez L."/>
            <person name="Alfaro M."/>
            <person name="Sun H."/>
            <person name="Tritt A."/>
            <person name="Yoshinaga Y."/>
            <person name="Zwiers L.-H."/>
            <person name="Turgeon B."/>
            <person name="Goodwin S."/>
            <person name="Spatafora J."/>
            <person name="Crous P."/>
            <person name="Grigoriev I."/>
        </authorList>
    </citation>
    <scope>NUCLEOTIDE SEQUENCE</scope>
    <source>
        <strain evidence="2">CBS 183.55</strain>
    </source>
</reference>
<proteinExistence type="predicted"/>
<keyword evidence="1" id="KW-0732">Signal</keyword>
<name>A0A6A5S824_9PLEO</name>
<evidence type="ECO:0000256" key="1">
    <source>
        <dbReference type="SAM" id="SignalP"/>
    </source>
</evidence>
<evidence type="ECO:0008006" key="4">
    <source>
        <dbReference type="Google" id="ProtNLM"/>
    </source>
</evidence>
<feature type="signal peptide" evidence="1">
    <location>
        <begin position="1"/>
        <end position="21"/>
    </location>
</feature>
<feature type="chain" id="PRO_5025409918" description="Secreted protein" evidence="1">
    <location>
        <begin position="22"/>
        <end position="116"/>
    </location>
</feature>
<accession>A0A6A5S824</accession>
<dbReference type="AlphaFoldDB" id="A0A6A5S824"/>
<dbReference type="GeneID" id="54345773"/>
<sequence>MIPTFTKNGLLCFSFWPPVYATPQAGSVDGFLSSMLSETMGERRWLRKRREGKFNKSHGRIACEHLRMISGSWRVSRQPGTGCIASFCLHAGVFTLEGVCDGCVRVEDVRHLGPHF</sequence>